<gene>
    <name evidence="4" type="ORF">AK812_SmicGene43110</name>
</gene>
<feature type="transmembrane region" description="Helical" evidence="2">
    <location>
        <begin position="117"/>
        <end position="138"/>
    </location>
</feature>
<dbReference type="Proteomes" id="UP000186817">
    <property type="component" value="Unassembled WGS sequence"/>
</dbReference>
<feature type="domain" description="Reverse transcriptase" evidence="3">
    <location>
        <begin position="260"/>
        <end position="345"/>
    </location>
</feature>
<dbReference type="AlphaFoldDB" id="A0A1Q9C1V2"/>
<protein>
    <recommendedName>
        <fullName evidence="3">Reverse transcriptase domain-containing protein</fullName>
    </recommendedName>
</protein>
<feature type="compositionally biased region" description="Basic and acidic residues" evidence="1">
    <location>
        <begin position="359"/>
        <end position="378"/>
    </location>
</feature>
<dbReference type="Pfam" id="PF00078">
    <property type="entry name" value="RVT_1"/>
    <property type="match status" value="1"/>
</dbReference>
<reference evidence="4 5" key="1">
    <citation type="submission" date="2016-02" db="EMBL/GenBank/DDBJ databases">
        <title>Genome analysis of coral dinoflagellate symbionts highlights evolutionary adaptations to a symbiotic lifestyle.</title>
        <authorList>
            <person name="Aranda M."/>
            <person name="Li Y."/>
            <person name="Liew Y.J."/>
            <person name="Baumgarten S."/>
            <person name="Simakov O."/>
            <person name="Wilson M."/>
            <person name="Piel J."/>
            <person name="Ashoor H."/>
            <person name="Bougouffa S."/>
            <person name="Bajic V.B."/>
            <person name="Ryu T."/>
            <person name="Ravasi T."/>
            <person name="Bayer T."/>
            <person name="Micklem G."/>
            <person name="Kim H."/>
            <person name="Bhak J."/>
            <person name="Lajeunesse T.C."/>
            <person name="Voolstra C.R."/>
        </authorList>
    </citation>
    <scope>NUCLEOTIDE SEQUENCE [LARGE SCALE GENOMIC DNA]</scope>
    <source>
        <strain evidence="4 5">CCMP2467</strain>
    </source>
</reference>
<name>A0A1Q9C1V2_SYMMI</name>
<comment type="caution">
    <text evidence="4">The sequence shown here is derived from an EMBL/GenBank/DDBJ whole genome shotgun (WGS) entry which is preliminary data.</text>
</comment>
<proteinExistence type="predicted"/>
<sequence length="378" mass="40881">MMDAQGVEILVSFRQNSLVVDAQERGNEWELIDYEEPVADLENLAESIETDEDIPIFTVMHRSYGMELIAAMDEGVASAFFGSDPVDEDEVIDLPAGMDLGGGVELSGSKNVLCRRLVALVFQPLIIPSLAGGIVIAFPRGPLGHLSFKDLPIFQKWKAMVSHAPVQRETALPEREALTRKKKLMELTCFSEKVKVEPKVGPQNGRFQQPDAPEQPGPAGPPESEIFDMSHDPLRRAPGLEDYQGDVPGPRCLVADSIAAGRGVPQGCPLSPSLTKLTMSELLRLVSSLSFVSHVDLWLDDVSLDIIGEDPVAVASAALDAYRSLHASLGLEGLEVEATKTKFIAGSSRAKAALNQLRRPAEPETADLVKDLGRPDGN</sequence>
<evidence type="ECO:0000256" key="2">
    <source>
        <dbReference type="SAM" id="Phobius"/>
    </source>
</evidence>
<keyword evidence="2" id="KW-0472">Membrane</keyword>
<evidence type="ECO:0000259" key="3">
    <source>
        <dbReference type="Pfam" id="PF00078"/>
    </source>
</evidence>
<keyword evidence="2" id="KW-1133">Transmembrane helix</keyword>
<organism evidence="4 5">
    <name type="scientific">Symbiodinium microadriaticum</name>
    <name type="common">Dinoflagellate</name>
    <name type="synonym">Zooxanthella microadriatica</name>
    <dbReference type="NCBI Taxonomy" id="2951"/>
    <lineage>
        <taxon>Eukaryota</taxon>
        <taxon>Sar</taxon>
        <taxon>Alveolata</taxon>
        <taxon>Dinophyceae</taxon>
        <taxon>Suessiales</taxon>
        <taxon>Symbiodiniaceae</taxon>
        <taxon>Symbiodinium</taxon>
    </lineage>
</organism>
<evidence type="ECO:0000313" key="5">
    <source>
        <dbReference type="Proteomes" id="UP000186817"/>
    </source>
</evidence>
<evidence type="ECO:0000313" key="4">
    <source>
        <dbReference type="EMBL" id="OLP76903.1"/>
    </source>
</evidence>
<keyword evidence="2" id="KW-0812">Transmembrane</keyword>
<feature type="region of interest" description="Disordered" evidence="1">
    <location>
        <begin position="200"/>
        <end position="226"/>
    </location>
</feature>
<dbReference type="InterPro" id="IPR000477">
    <property type="entry name" value="RT_dom"/>
</dbReference>
<feature type="region of interest" description="Disordered" evidence="1">
    <location>
        <begin position="355"/>
        <end position="378"/>
    </location>
</feature>
<dbReference type="EMBL" id="LSRX01001891">
    <property type="protein sequence ID" value="OLP76903.1"/>
    <property type="molecule type" value="Genomic_DNA"/>
</dbReference>
<evidence type="ECO:0000256" key="1">
    <source>
        <dbReference type="SAM" id="MobiDB-lite"/>
    </source>
</evidence>
<accession>A0A1Q9C1V2</accession>
<keyword evidence="5" id="KW-1185">Reference proteome</keyword>
<dbReference type="OrthoDB" id="420294at2759"/>